<accession>A0A0T5Z8G1</accession>
<dbReference type="SUPFAM" id="SSF52833">
    <property type="entry name" value="Thioredoxin-like"/>
    <property type="match status" value="1"/>
</dbReference>
<evidence type="ECO:0000313" key="1">
    <source>
        <dbReference type="EMBL" id="KRT54374.1"/>
    </source>
</evidence>
<sequence>MTKKRIVKSKKTPAYAKLAAWLLAGITLVTGGVLLTQQPAKAADVVVYKSPTCGCCKGWVSHLKENGYTVEVHNQRNMNPVKAELGVPRHLQSCHTAKVGEYVIEGHVPADVIGRLLKEKPPIKGLAVPGMPMGSPGMEGPREDPYDVVTFQANGKTTVYARRNQ</sequence>
<name>A0A0T5Z8G1_9GAMM</name>
<protein>
    <recommendedName>
        <fullName evidence="5">Metal-binding protein</fullName>
    </recommendedName>
</protein>
<dbReference type="STRING" id="54398.Ga0074115_10510"/>
<proteinExistence type="predicted"/>
<evidence type="ECO:0000313" key="2">
    <source>
        <dbReference type="EMBL" id="KRT58750.1"/>
    </source>
</evidence>
<keyword evidence="4" id="KW-1185">Reference proteome</keyword>
<dbReference type="InterPro" id="IPR007332">
    <property type="entry name" value="DUF411"/>
</dbReference>
<evidence type="ECO:0008006" key="5">
    <source>
        <dbReference type="Google" id="ProtNLM"/>
    </source>
</evidence>
<gene>
    <name evidence="1" type="ORF">Ga0074115_10510</name>
    <name evidence="2" type="ORF">Ga0076813_14174</name>
</gene>
<dbReference type="AlphaFoldDB" id="A0A0T5Z8G1"/>
<evidence type="ECO:0000313" key="4">
    <source>
        <dbReference type="Proteomes" id="UP000051634"/>
    </source>
</evidence>
<dbReference type="InterPro" id="IPR036249">
    <property type="entry name" value="Thioredoxin-like_sf"/>
</dbReference>
<dbReference type="Proteomes" id="UP000051634">
    <property type="component" value="Unassembled WGS sequence"/>
</dbReference>
<dbReference type="Pfam" id="PF04214">
    <property type="entry name" value="DUF411"/>
    <property type="match status" value="1"/>
</dbReference>
<comment type="caution">
    <text evidence="2">The sequence shown here is derived from an EMBL/GenBank/DDBJ whole genome shotgun (WGS) entry which is preliminary data.</text>
</comment>
<evidence type="ECO:0000313" key="3">
    <source>
        <dbReference type="Proteomes" id="UP000051276"/>
    </source>
</evidence>
<dbReference type="OrthoDB" id="14727at2"/>
<dbReference type="PATRIC" id="fig|54398.3.peg.1001"/>
<dbReference type="EMBL" id="LDXT01000091">
    <property type="protein sequence ID" value="KRT54374.1"/>
    <property type="molecule type" value="Genomic_DNA"/>
</dbReference>
<dbReference type="RefSeq" id="WP_057957069.1">
    <property type="nucleotide sequence ID" value="NZ_KQ556991.1"/>
</dbReference>
<dbReference type="EMBL" id="LMXI01000277">
    <property type="protein sequence ID" value="KRT58750.1"/>
    <property type="molecule type" value="Genomic_DNA"/>
</dbReference>
<reference evidence="3 4" key="1">
    <citation type="submission" date="2015-11" db="EMBL/GenBank/DDBJ databases">
        <title>The genome of Candidatus Endoriftia persephone in Ridgeia piscesae and population structure of the North Eastern Pacific vestimentiferan symbionts.</title>
        <authorList>
            <person name="Perez M."/>
            <person name="Juniper K.S."/>
        </authorList>
    </citation>
    <scope>NUCLEOTIDE SEQUENCE [LARGE SCALE GENOMIC DNA]</scope>
    <source>
        <strain evidence="2">Ind10</strain>
        <strain evidence="1">Ind11</strain>
    </source>
</reference>
<organism evidence="2 3">
    <name type="scientific">endosymbiont of Ridgeia piscesae</name>
    <dbReference type="NCBI Taxonomy" id="54398"/>
    <lineage>
        <taxon>Bacteria</taxon>
        <taxon>Pseudomonadati</taxon>
        <taxon>Pseudomonadota</taxon>
        <taxon>Gammaproteobacteria</taxon>
        <taxon>sulfur-oxidizing symbionts</taxon>
    </lineage>
</organism>
<dbReference type="Proteomes" id="UP000051276">
    <property type="component" value="Unassembled WGS sequence"/>
</dbReference>